<proteinExistence type="predicted"/>
<keyword evidence="2" id="KW-1185">Reference proteome</keyword>
<comment type="caution">
    <text evidence="1">The sequence shown here is derived from an EMBL/GenBank/DDBJ whole genome shotgun (WGS) entry which is preliminary data.</text>
</comment>
<reference evidence="1" key="1">
    <citation type="journal article" date="2021" name="New Phytol.">
        <title>Evolutionary innovations through gain and loss of genes in the ectomycorrhizal Boletales.</title>
        <authorList>
            <person name="Wu G."/>
            <person name="Miyauchi S."/>
            <person name="Morin E."/>
            <person name="Kuo A."/>
            <person name="Drula E."/>
            <person name="Varga T."/>
            <person name="Kohler A."/>
            <person name="Feng B."/>
            <person name="Cao Y."/>
            <person name="Lipzen A."/>
            <person name="Daum C."/>
            <person name="Hundley H."/>
            <person name="Pangilinan J."/>
            <person name="Johnson J."/>
            <person name="Barry K."/>
            <person name="LaButti K."/>
            <person name="Ng V."/>
            <person name="Ahrendt S."/>
            <person name="Min B."/>
            <person name="Choi I.G."/>
            <person name="Park H."/>
            <person name="Plett J.M."/>
            <person name="Magnuson J."/>
            <person name="Spatafora J.W."/>
            <person name="Nagy L.G."/>
            <person name="Henrissat B."/>
            <person name="Grigoriev I.V."/>
            <person name="Yang Z.L."/>
            <person name="Xu J."/>
            <person name="Martin F.M."/>
        </authorList>
    </citation>
    <scope>NUCLEOTIDE SEQUENCE</scope>
    <source>
        <strain evidence="1">KUC20120723A-06</strain>
    </source>
</reference>
<sequence length="75" mass="8208">WNSKTGVEAGNPMLGHERGVTSISITTDGRRIATAGYDHTVRVWDLETRLQVGYSINTDGAVEAVAFSPNDRYII</sequence>
<feature type="non-terminal residue" evidence="1">
    <location>
        <position position="75"/>
    </location>
</feature>
<protein>
    <submittedName>
        <fullName evidence="1">Uncharacterized protein</fullName>
    </submittedName>
</protein>
<organism evidence="1 2">
    <name type="scientific">Leucogyrophana mollusca</name>
    <dbReference type="NCBI Taxonomy" id="85980"/>
    <lineage>
        <taxon>Eukaryota</taxon>
        <taxon>Fungi</taxon>
        <taxon>Dikarya</taxon>
        <taxon>Basidiomycota</taxon>
        <taxon>Agaricomycotina</taxon>
        <taxon>Agaricomycetes</taxon>
        <taxon>Agaricomycetidae</taxon>
        <taxon>Boletales</taxon>
        <taxon>Boletales incertae sedis</taxon>
        <taxon>Leucogyrophana</taxon>
    </lineage>
</organism>
<name>A0ACB8AX88_9AGAM</name>
<evidence type="ECO:0000313" key="2">
    <source>
        <dbReference type="Proteomes" id="UP000790709"/>
    </source>
</evidence>
<dbReference type="Proteomes" id="UP000790709">
    <property type="component" value="Unassembled WGS sequence"/>
</dbReference>
<accession>A0ACB8AX88</accession>
<feature type="non-terminal residue" evidence="1">
    <location>
        <position position="1"/>
    </location>
</feature>
<evidence type="ECO:0000313" key="1">
    <source>
        <dbReference type="EMBL" id="KAH7917188.1"/>
    </source>
</evidence>
<gene>
    <name evidence="1" type="ORF">BV22DRAFT_990739</name>
</gene>
<dbReference type="EMBL" id="MU267203">
    <property type="protein sequence ID" value="KAH7917188.1"/>
    <property type="molecule type" value="Genomic_DNA"/>
</dbReference>